<gene>
    <name evidence="3" type="ORF">SAMN05216410_1931</name>
</gene>
<dbReference type="Proteomes" id="UP000199039">
    <property type="component" value="Unassembled WGS sequence"/>
</dbReference>
<dbReference type="PANTHER" id="PTHR14969">
    <property type="entry name" value="SPHINGOSINE-1-PHOSPHATE PHOSPHOHYDROLASE"/>
    <property type="match status" value="1"/>
</dbReference>
<dbReference type="InterPro" id="IPR036938">
    <property type="entry name" value="PAP2/HPO_sf"/>
</dbReference>
<feature type="transmembrane region" description="Helical" evidence="1">
    <location>
        <begin position="66"/>
        <end position="86"/>
    </location>
</feature>
<dbReference type="Gene3D" id="1.20.144.10">
    <property type="entry name" value="Phosphatidic acid phosphatase type 2/haloperoxidase"/>
    <property type="match status" value="2"/>
</dbReference>
<feature type="transmembrane region" description="Helical" evidence="1">
    <location>
        <begin position="181"/>
        <end position="202"/>
    </location>
</feature>
<keyword evidence="1" id="KW-0812">Transmembrane</keyword>
<evidence type="ECO:0000313" key="3">
    <source>
        <dbReference type="EMBL" id="SDC57291.1"/>
    </source>
</evidence>
<evidence type="ECO:0000259" key="2">
    <source>
        <dbReference type="SMART" id="SM00014"/>
    </source>
</evidence>
<feature type="transmembrane region" description="Helical" evidence="1">
    <location>
        <begin position="156"/>
        <end position="175"/>
    </location>
</feature>
<dbReference type="EMBL" id="FMYH01000003">
    <property type="protein sequence ID" value="SDC57291.1"/>
    <property type="molecule type" value="Genomic_DNA"/>
</dbReference>
<reference evidence="3 4" key="1">
    <citation type="submission" date="2016-09" db="EMBL/GenBank/DDBJ databases">
        <authorList>
            <person name="Capua I."/>
            <person name="De Benedictis P."/>
            <person name="Joannis T."/>
            <person name="Lombin L.H."/>
            <person name="Cattoli G."/>
        </authorList>
    </citation>
    <scope>NUCLEOTIDE SEQUENCE [LARGE SCALE GENOMIC DNA]</scope>
    <source>
        <strain evidence="3 4">ISLP-3</strain>
    </source>
</reference>
<dbReference type="InterPro" id="IPR000326">
    <property type="entry name" value="PAP2/HPO"/>
</dbReference>
<dbReference type="OrthoDB" id="5289372at2"/>
<dbReference type="SUPFAM" id="SSF48317">
    <property type="entry name" value="Acid phosphatase/Vanadium-dependent haloperoxidase"/>
    <property type="match status" value="1"/>
</dbReference>
<dbReference type="Pfam" id="PF01569">
    <property type="entry name" value="PAP2"/>
    <property type="match status" value="1"/>
</dbReference>
<evidence type="ECO:0000256" key="1">
    <source>
        <dbReference type="SAM" id="Phobius"/>
    </source>
</evidence>
<name>A0A1G6MP90_9MICO</name>
<protein>
    <submittedName>
        <fullName evidence="3">Undecaprenyl-diphosphatase</fullName>
    </submittedName>
</protein>
<feature type="transmembrane region" description="Helical" evidence="1">
    <location>
        <begin position="93"/>
        <end position="110"/>
    </location>
</feature>
<dbReference type="AlphaFoldDB" id="A0A1G6MP90"/>
<dbReference type="SMART" id="SM00014">
    <property type="entry name" value="acidPPc"/>
    <property type="match status" value="1"/>
</dbReference>
<organism evidence="3 4">
    <name type="scientific">Sanguibacter gelidistatuariae</name>
    <dbReference type="NCBI Taxonomy" id="1814289"/>
    <lineage>
        <taxon>Bacteria</taxon>
        <taxon>Bacillati</taxon>
        <taxon>Actinomycetota</taxon>
        <taxon>Actinomycetes</taxon>
        <taxon>Micrococcales</taxon>
        <taxon>Sanguibacteraceae</taxon>
        <taxon>Sanguibacter</taxon>
    </lineage>
</organism>
<proteinExistence type="predicted"/>
<accession>A0A1G6MP90</accession>
<dbReference type="PANTHER" id="PTHR14969:SF13">
    <property type="entry name" value="AT30094P"/>
    <property type="match status" value="1"/>
</dbReference>
<feature type="transmembrane region" description="Helical" evidence="1">
    <location>
        <begin position="12"/>
        <end position="33"/>
    </location>
</feature>
<dbReference type="CDD" id="cd03392">
    <property type="entry name" value="PAP2_like_2"/>
    <property type="match status" value="1"/>
</dbReference>
<keyword evidence="1" id="KW-1133">Transmembrane helix</keyword>
<feature type="transmembrane region" description="Helical" evidence="1">
    <location>
        <begin position="130"/>
        <end position="149"/>
    </location>
</feature>
<sequence>MVTSPRRTHPSWYVAGVSLILLAVMTVALMVAGPHTSFAVDTWWQQIMDDIRSPALMSLARGLDTLGTGILGIVVVPLLVIGALLIARRPWGALTFVGAVGGSAVATQVLKHVVGRDRPVSAFVDTDFGSFPSGHVSHAAVMTIVLAVILRRAWMWVVAAVYTTVMMASRTLLGVHWLSDVVAGLLLGLAVALIAWRAGTWLRARREVGRSGQPADVVRTTIFPVFSPRMRPRKASTEFSIPSTTVSSKTT</sequence>
<evidence type="ECO:0000313" key="4">
    <source>
        <dbReference type="Proteomes" id="UP000199039"/>
    </source>
</evidence>
<feature type="domain" description="Phosphatidic acid phosphatase type 2/haloperoxidase" evidence="2">
    <location>
        <begin position="91"/>
        <end position="196"/>
    </location>
</feature>
<keyword evidence="1" id="KW-0472">Membrane</keyword>
<keyword evidence="4" id="KW-1185">Reference proteome</keyword>
<dbReference type="STRING" id="1814289.SAMN05216410_1931"/>